<dbReference type="Pfam" id="PF00903">
    <property type="entry name" value="Glyoxalase"/>
    <property type="match status" value="1"/>
</dbReference>
<dbReference type="EMBL" id="JAFKCZ010000003">
    <property type="protein sequence ID" value="MBN7795727.1"/>
    <property type="molecule type" value="Genomic_DNA"/>
</dbReference>
<keyword evidence="1" id="KW-0479">Metal-binding</keyword>
<feature type="domain" description="VOC" evidence="2">
    <location>
        <begin position="3"/>
        <end position="127"/>
    </location>
</feature>
<dbReference type="Proteomes" id="UP000664303">
    <property type="component" value="Unassembled WGS sequence"/>
</dbReference>
<sequence length="140" mass="16224">MLRIEHLNLVVRDIPRSLAFYRAALPHWRVRGEGEQNWYGTPRRWLHFGDDYSYLTLNDNGHGENRDLRDNTLGLAHFAFEVGNLDAAVARLAEAGFDIAKPGNDEPFRRNVYFVDPDGFEVELVEYLSDSPAERNLYRD</sequence>
<evidence type="ECO:0000313" key="3">
    <source>
        <dbReference type="EMBL" id="MBN7795727.1"/>
    </source>
</evidence>
<dbReference type="PANTHER" id="PTHR43048:SF3">
    <property type="entry name" value="METHYLMALONYL-COA EPIMERASE, MITOCHONDRIAL"/>
    <property type="match status" value="1"/>
</dbReference>
<protein>
    <submittedName>
        <fullName evidence="3">VOC family protein</fullName>
    </submittedName>
</protein>
<dbReference type="InterPro" id="IPR029068">
    <property type="entry name" value="Glyas_Bleomycin-R_OHBP_Dase"/>
</dbReference>
<dbReference type="RefSeq" id="WP_206559177.1">
    <property type="nucleotide sequence ID" value="NZ_JAFKCZ010000003.1"/>
</dbReference>
<evidence type="ECO:0000313" key="4">
    <source>
        <dbReference type="Proteomes" id="UP000664303"/>
    </source>
</evidence>
<name>A0A939DDU3_9GAMM</name>
<reference evidence="3" key="1">
    <citation type="submission" date="2021-02" db="EMBL/GenBank/DDBJ databases">
        <title>PHA producing bacteria isolated from coastal sediment in Guangdong, Shenzhen.</title>
        <authorList>
            <person name="Zheng W."/>
            <person name="Yu S."/>
            <person name="Huang Y."/>
        </authorList>
    </citation>
    <scope>NUCLEOTIDE SEQUENCE</scope>
    <source>
        <strain evidence="3">TN14-10</strain>
    </source>
</reference>
<comment type="caution">
    <text evidence="3">The sequence shown here is derived from an EMBL/GenBank/DDBJ whole genome shotgun (WGS) entry which is preliminary data.</text>
</comment>
<organism evidence="3 4">
    <name type="scientific">Parahaliea mediterranea</name>
    <dbReference type="NCBI Taxonomy" id="651086"/>
    <lineage>
        <taxon>Bacteria</taxon>
        <taxon>Pseudomonadati</taxon>
        <taxon>Pseudomonadota</taxon>
        <taxon>Gammaproteobacteria</taxon>
        <taxon>Cellvibrionales</taxon>
        <taxon>Halieaceae</taxon>
        <taxon>Parahaliea</taxon>
    </lineage>
</organism>
<dbReference type="AlphaFoldDB" id="A0A939DDU3"/>
<dbReference type="GO" id="GO:0046491">
    <property type="term" value="P:L-methylmalonyl-CoA metabolic process"/>
    <property type="evidence" value="ECO:0007669"/>
    <property type="project" value="TreeGrafter"/>
</dbReference>
<dbReference type="CDD" id="cd06587">
    <property type="entry name" value="VOC"/>
    <property type="match status" value="1"/>
</dbReference>
<dbReference type="GO" id="GO:0004493">
    <property type="term" value="F:methylmalonyl-CoA epimerase activity"/>
    <property type="evidence" value="ECO:0007669"/>
    <property type="project" value="TreeGrafter"/>
</dbReference>
<keyword evidence="4" id="KW-1185">Reference proteome</keyword>
<gene>
    <name evidence="3" type="ORF">JYP50_03940</name>
</gene>
<dbReference type="Gene3D" id="3.10.180.10">
    <property type="entry name" value="2,3-Dihydroxybiphenyl 1,2-Dioxygenase, domain 1"/>
    <property type="match status" value="1"/>
</dbReference>
<dbReference type="InterPro" id="IPR051785">
    <property type="entry name" value="MMCE/EMCE_epimerase"/>
</dbReference>
<dbReference type="PROSITE" id="PS51819">
    <property type="entry name" value="VOC"/>
    <property type="match status" value="1"/>
</dbReference>
<accession>A0A939DDU3</accession>
<dbReference type="GO" id="GO:0046872">
    <property type="term" value="F:metal ion binding"/>
    <property type="evidence" value="ECO:0007669"/>
    <property type="project" value="UniProtKB-KW"/>
</dbReference>
<dbReference type="SUPFAM" id="SSF54593">
    <property type="entry name" value="Glyoxalase/Bleomycin resistance protein/Dihydroxybiphenyl dioxygenase"/>
    <property type="match status" value="1"/>
</dbReference>
<dbReference type="PANTHER" id="PTHR43048">
    <property type="entry name" value="METHYLMALONYL-COA EPIMERASE"/>
    <property type="match status" value="1"/>
</dbReference>
<evidence type="ECO:0000259" key="2">
    <source>
        <dbReference type="PROSITE" id="PS51819"/>
    </source>
</evidence>
<dbReference type="InterPro" id="IPR037523">
    <property type="entry name" value="VOC_core"/>
</dbReference>
<dbReference type="InterPro" id="IPR004360">
    <property type="entry name" value="Glyas_Fos-R_dOase_dom"/>
</dbReference>
<evidence type="ECO:0000256" key="1">
    <source>
        <dbReference type="ARBA" id="ARBA00022723"/>
    </source>
</evidence>
<proteinExistence type="predicted"/>